<comment type="catalytic activity">
    <reaction evidence="3">
        <text>2 a mycocerosyl-[mycocerosic acid synthase] + a phthiodiolone = a dimycocerosyl phthiodiolone + 2 holo-[mycocerosic acid synthase].</text>
        <dbReference type="EC" id="2.3.1.282"/>
    </reaction>
</comment>
<evidence type="ECO:0000259" key="13">
    <source>
        <dbReference type="Pfam" id="PF16911"/>
    </source>
</evidence>
<proteinExistence type="inferred from homology"/>
<keyword evidence="7" id="KW-0444">Lipid biosynthesis</keyword>
<evidence type="ECO:0000256" key="8">
    <source>
        <dbReference type="ARBA" id="ARBA00022679"/>
    </source>
</evidence>
<organism evidence="14 15">
    <name type="scientific">Mycobacteroides abscessus</name>
    <dbReference type="NCBI Taxonomy" id="36809"/>
    <lineage>
        <taxon>Bacteria</taxon>
        <taxon>Bacillati</taxon>
        <taxon>Actinomycetota</taxon>
        <taxon>Actinomycetes</taxon>
        <taxon>Mycobacteriales</taxon>
        <taxon>Mycobacteriaceae</taxon>
        <taxon>Mycobacteroides</taxon>
    </lineage>
</organism>
<evidence type="ECO:0000256" key="10">
    <source>
        <dbReference type="ARBA" id="ARBA00030465"/>
    </source>
</evidence>
<protein>
    <recommendedName>
        <fullName evidence="6">Phthiocerol/phthiodiolone dimycocerosyl transferase</fullName>
        <ecNumber evidence="5">2.3.1.282</ecNumber>
    </recommendedName>
    <alternativeName>
        <fullName evidence="12">Acyltransferase PapA5</fullName>
    </alternativeName>
    <alternativeName>
        <fullName evidence="10">Phthiocerol/phthiodiolone O-acyltransferase</fullName>
    </alternativeName>
    <alternativeName>
        <fullName evidence="11">Polyketide synthase-associated protein A5</fullName>
    </alternativeName>
</protein>
<dbReference type="Gene3D" id="3.30.559.30">
    <property type="entry name" value="Nonribosomal peptide synthetase, condensation domain"/>
    <property type="match status" value="1"/>
</dbReference>
<evidence type="ECO:0000256" key="7">
    <source>
        <dbReference type="ARBA" id="ARBA00022516"/>
    </source>
</evidence>
<keyword evidence="7" id="KW-0443">Lipid metabolism</keyword>
<comment type="similarity">
    <text evidence="4">Belongs to the acyltransferase PapA5 family.</text>
</comment>
<evidence type="ECO:0000313" key="14">
    <source>
        <dbReference type="EMBL" id="CPT40649.1"/>
    </source>
</evidence>
<comment type="catalytic activity">
    <reaction evidence="1">
        <text>2 a mycocerosyl-[mycocerosic acid synthase] + a phthiocerol = a dimycocerosyl phthiocerol + 2 holo-[mycocerosic acid synthase].</text>
        <dbReference type="EC" id="2.3.1.282"/>
    </reaction>
</comment>
<dbReference type="GO" id="GO:0016746">
    <property type="term" value="F:acyltransferase activity"/>
    <property type="evidence" value="ECO:0007669"/>
    <property type="project" value="UniProtKB-KW"/>
</dbReference>
<gene>
    <name evidence="14" type="primary">papA5_2</name>
    <name evidence="14" type="ORF">ERS075527_03047</name>
</gene>
<dbReference type="Gene3D" id="3.30.559.10">
    <property type="entry name" value="Chloramphenicol acetyltransferase-like domain"/>
    <property type="match status" value="1"/>
</dbReference>
<evidence type="ECO:0000256" key="1">
    <source>
        <dbReference type="ARBA" id="ARBA00000026"/>
    </source>
</evidence>
<evidence type="ECO:0000256" key="4">
    <source>
        <dbReference type="ARBA" id="ARBA00006558"/>
    </source>
</evidence>
<evidence type="ECO:0000256" key="3">
    <source>
        <dbReference type="ARBA" id="ARBA00001907"/>
    </source>
</evidence>
<evidence type="ECO:0000256" key="6">
    <source>
        <dbReference type="ARBA" id="ARBA00013449"/>
    </source>
</evidence>
<dbReference type="EC" id="2.3.1.282" evidence="5"/>
<evidence type="ECO:0000256" key="2">
    <source>
        <dbReference type="ARBA" id="ARBA00000625"/>
    </source>
</evidence>
<reference evidence="14 15" key="1">
    <citation type="submission" date="2015-03" db="EMBL/GenBank/DDBJ databases">
        <authorList>
            <consortium name="Pathogen Informatics"/>
            <person name="Murphy D."/>
        </authorList>
    </citation>
    <scope>NUCLEOTIDE SEQUENCE [LARGE SCALE GENOMIC DNA]</scope>
    <source>
        <strain evidence="14 15">PAP036</strain>
    </source>
</reference>
<dbReference type="PANTHER" id="PTHR28037">
    <property type="entry name" value="ALCOHOL O-ACETYLTRANSFERASE 1-RELATED"/>
    <property type="match status" value="1"/>
</dbReference>
<name>A0AB33T6H0_9MYCO</name>
<dbReference type="Proteomes" id="UP000038487">
    <property type="component" value="Unassembled WGS sequence"/>
</dbReference>
<evidence type="ECO:0000256" key="11">
    <source>
        <dbReference type="ARBA" id="ARBA00032317"/>
    </source>
</evidence>
<keyword evidence="8 14" id="KW-0808">Transferase</keyword>
<dbReference type="AlphaFoldDB" id="A0AB33T6H0"/>
<evidence type="ECO:0000256" key="5">
    <source>
        <dbReference type="ARBA" id="ARBA00012866"/>
    </source>
</evidence>
<dbReference type="PANTHER" id="PTHR28037:SF1">
    <property type="entry name" value="ALCOHOL O-ACETYLTRANSFERASE 1-RELATED"/>
    <property type="match status" value="1"/>
</dbReference>
<evidence type="ECO:0000256" key="9">
    <source>
        <dbReference type="ARBA" id="ARBA00023315"/>
    </source>
</evidence>
<dbReference type="InterPro" id="IPR031641">
    <property type="entry name" value="PapA_C"/>
</dbReference>
<dbReference type="Pfam" id="PF16911">
    <property type="entry name" value="PapA_C"/>
    <property type="match status" value="1"/>
</dbReference>
<comment type="catalytic activity">
    <reaction evidence="2">
        <text>2 a mycocerosyl-[mycocerosic acid synthase] + a phenolphthiocerol = a dimycocerosyl phenolphthiocerol + 2 holo-[mycocerosic acid synthase].</text>
        <dbReference type="EC" id="2.3.1.282"/>
    </reaction>
</comment>
<sequence length="470" mass="51979">MTAQKLPARYLAPSEAAFALAGATVVQNCYGTGMLDLGALQGAFNSLVEQYPILAGHMRLSVKGFVLRFARRPDTTIDFADVGDQDVGEYAAGGGSNLPFGRVCALRVCRSGQRFRLSLLLHHSIADAAAALKFCEDLWFLYTARIEVENSGPTVITPGRIPESSESLLRARGYTESSKRKMNLRPAYRGIGWIWTSLWPRRIERGRIHLSRSETENLRALVRGRGTTIHGLVTAMLALTERRITGNPNLAVAVSSYVNLRSRVVPPIAAAEGTNVLGVAELILNAHEDCDGMDLARQVVDDIRDGLDTGRIHKTSLLAFGEIRRVLRLVALYFPWVLLGGLIPRFTAIQVTNWGQIPQFQTPTEVRIDDFRGGVELHGLIRFLAARAVATVDGHIYFVTSFNGRLSIDFTKLAIGRNNAQRIEAAFREEFMALVCQKQLLPTKFHRIRRLRGPSASSISLDNSLNHHRA</sequence>
<comment type="caution">
    <text evidence="14">The sequence shown here is derived from an EMBL/GenBank/DDBJ whole genome shotgun (WGS) entry which is preliminary data.</text>
</comment>
<dbReference type="InterPro" id="IPR023213">
    <property type="entry name" value="CAT-like_dom_sf"/>
</dbReference>
<evidence type="ECO:0000256" key="12">
    <source>
        <dbReference type="ARBA" id="ARBA00033407"/>
    </source>
</evidence>
<dbReference type="InterPro" id="IPR052058">
    <property type="entry name" value="Alcohol_O-acetyltransferase"/>
</dbReference>
<evidence type="ECO:0000313" key="15">
    <source>
        <dbReference type="Proteomes" id="UP000038487"/>
    </source>
</evidence>
<dbReference type="EMBL" id="CSUW01000007">
    <property type="protein sequence ID" value="CPT40649.1"/>
    <property type="molecule type" value="Genomic_DNA"/>
</dbReference>
<keyword evidence="9 14" id="KW-0012">Acyltransferase</keyword>
<dbReference type="SUPFAM" id="SSF52777">
    <property type="entry name" value="CoA-dependent acyltransferases"/>
    <property type="match status" value="2"/>
</dbReference>
<accession>A0AB33T6H0</accession>
<feature type="domain" description="Phthiocerol/phthiodiolone dimycocerosyl transferase C-terminal" evidence="13">
    <location>
        <begin position="201"/>
        <end position="410"/>
    </location>
</feature>